<accession>A0ABR7WZ81</accession>
<dbReference type="NCBIfam" id="TIGR01200">
    <property type="entry name" value="GLPGLI"/>
    <property type="match status" value="1"/>
</dbReference>
<dbReference type="RefSeq" id="WP_191173581.1">
    <property type="nucleotide sequence ID" value="NZ_JACWMW010000001.1"/>
</dbReference>
<keyword evidence="1" id="KW-0732">Signal</keyword>
<feature type="signal peptide" evidence="1">
    <location>
        <begin position="1"/>
        <end position="20"/>
    </location>
</feature>
<feature type="chain" id="PRO_5046225918" evidence="1">
    <location>
        <begin position="21"/>
        <end position="258"/>
    </location>
</feature>
<dbReference type="EMBL" id="JACWMW010000001">
    <property type="protein sequence ID" value="MBD1383651.1"/>
    <property type="molecule type" value="Genomic_DNA"/>
</dbReference>
<reference evidence="2 3" key="1">
    <citation type="submission" date="2020-09" db="EMBL/GenBank/DDBJ databases">
        <title>Novel species of Mucilaginibacter isolated from a glacier on the Tibetan Plateau.</title>
        <authorList>
            <person name="Liu Q."/>
            <person name="Xin Y.-H."/>
        </authorList>
    </citation>
    <scope>NUCLEOTIDE SEQUENCE [LARGE SCALE GENOMIC DNA]</scope>
    <source>
        <strain evidence="2 3">CGMCC 1.13878</strain>
    </source>
</reference>
<dbReference type="InterPro" id="IPR005901">
    <property type="entry name" value="GLPGLI"/>
</dbReference>
<name>A0ABR7WZ81_9SPHI</name>
<protein>
    <submittedName>
        <fullName evidence="2">GLPGLI family protein</fullName>
    </submittedName>
</protein>
<comment type="caution">
    <text evidence="2">The sequence shown here is derived from an EMBL/GenBank/DDBJ whole genome shotgun (WGS) entry which is preliminary data.</text>
</comment>
<dbReference type="Pfam" id="PF09697">
    <property type="entry name" value="Porph_ging"/>
    <property type="match status" value="1"/>
</dbReference>
<evidence type="ECO:0000256" key="1">
    <source>
        <dbReference type="SAM" id="SignalP"/>
    </source>
</evidence>
<keyword evidence="3" id="KW-1185">Reference proteome</keyword>
<evidence type="ECO:0000313" key="2">
    <source>
        <dbReference type="EMBL" id="MBD1383651.1"/>
    </source>
</evidence>
<dbReference type="Proteomes" id="UP000618754">
    <property type="component" value="Unassembled WGS sequence"/>
</dbReference>
<gene>
    <name evidence="2" type="ORF">IDJ75_00045</name>
</gene>
<organism evidence="2 3">
    <name type="scientific">Mucilaginibacter rigui</name>
    <dbReference type="NCBI Taxonomy" id="534635"/>
    <lineage>
        <taxon>Bacteria</taxon>
        <taxon>Pseudomonadati</taxon>
        <taxon>Bacteroidota</taxon>
        <taxon>Sphingobacteriia</taxon>
        <taxon>Sphingobacteriales</taxon>
        <taxon>Sphingobacteriaceae</taxon>
        <taxon>Mucilaginibacter</taxon>
    </lineage>
</organism>
<proteinExistence type="predicted"/>
<evidence type="ECO:0000313" key="3">
    <source>
        <dbReference type="Proteomes" id="UP000618754"/>
    </source>
</evidence>
<sequence>MKKHLLTLFTCMFASSLLFAQNTHFTTSGTIEFEKKVNMYGVIKKVINKDNESWYAPAFESYKKNNPQFKILKSTLTFGGNKTLYSPVVEDAPPSNSWFSDMPLAQQINTVYTDLNTNYSITGKKVFDEGFLMKDSTRKITWKITDETREIAGYMCRRANAVVMDSIYVVAFYSEEIPVSGGPESFTGLPGMILGLALPHENVTWFATKVTDLPVAEASLKAPAKGKVVTYEGLKTTLGKAMEGWGEYGKKFFKIYLL</sequence>